<dbReference type="Proteomes" id="UP000595823">
    <property type="component" value="Chromosome"/>
</dbReference>
<dbReference type="NCBIfam" id="NF040570">
    <property type="entry name" value="guided_TnpB"/>
    <property type="match status" value="1"/>
</dbReference>
<proteinExistence type="predicted"/>
<evidence type="ECO:0000313" key="1">
    <source>
        <dbReference type="EMBL" id="QQK76125.1"/>
    </source>
</evidence>
<dbReference type="AlphaFoldDB" id="A0A7T6Z370"/>
<evidence type="ECO:0000313" key="2">
    <source>
        <dbReference type="Proteomes" id="UP000595823"/>
    </source>
</evidence>
<reference evidence="1 2" key="1">
    <citation type="submission" date="2020-06" db="EMBL/GenBank/DDBJ databases">
        <title>Genomic analysis of Salicibibacter sp. NKC5-3.</title>
        <authorList>
            <person name="Oh Y.J."/>
        </authorList>
    </citation>
    <scope>NUCLEOTIDE SEQUENCE [LARGE SCALE GENOMIC DNA]</scope>
    <source>
        <strain evidence="1 2">NKC5-3</strain>
    </source>
</reference>
<dbReference type="KEGG" id="scia:HUG15_11525"/>
<dbReference type="EMBL" id="CP054705">
    <property type="protein sequence ID" value="QQK76125.1"/>
    <property type="molecule type" value="Genomic_DNA"/>
</dbReference>
<protein>
    <submittedName>
        <fullName evidence="1">Transposase</fullName>
    </submittedName>
</protein>
<name>A0A7T6Z370_9BACI</name>
<accession>A0A7T6Z370</accession>
<organism evidence="1 2">
    <name type="scientific">Salicibibacter cibarius</name>
    <dbReference type="NCBI Taxonomy" id="2743000"/>
    <lineage>
        <taxon>Bacteria</taxon>
        <taxon>Bacillati</taxon>
        <taxon>Bacillota</taxon>
        <taxon>Bacilli</taxon>
        <taxon>Bacillales</taxon>
        <taxon>Bacillaceae</taxon>
        <taxon>Salicibibacter</taxon>
    </lineage>
</organism>
<keyword evidence="2" id="KW-1185">Reference proteome</keyword>
<gene>
    <name evidence="1" type="ORF">HUG15_11525</name>
</gene>
<sequence length="452" mass="52172">MNIAKTLSHKITNHSRIFDATLDIYNDALSFIIEVIDKEFDNLDEMTTTSIVPAVERLIHTTKSNPSPKYRAFNARFYKFPSYFRRSAIASAFGKVKSYRSNHCNWEEEKAIALTEGKHFKKNPPRLQLKHKAFPVFYRDNMFKRTSDATAQIKIFYNNDWVWVDITFKDQDLYKRGVWDWKENNPTLVKVGKKYFLNVSYQAKVTLNKTKINDQKVCAIDLGINNSAVCSVMDIKGTVLARKFINQPKEKDRLYTLTNKLRKAQRTSGWIAAPNVWRKINGLQKHIVNDTSHDIVTFASENDCDVIVFEYLDKMKIPKGFWGAKKLRFKLRYWRKKGIQNKVTEMAHYLGMRMSRVNARNTSALAFDGSGEVKRNRRKDLATFSSGKVYHADLSASYNIGARYFVRGIQKSISEKRWSSLQAKVPGLAKRTYTTLSSFISLTKALESPKAA</sequence>
<dbReference type="RefSeq" id="WP_200128748.1">
    <property type="nucleotide sequence ID" value="NZ_CP054705.1"/>
</dbReference>